<evidence type="ECO:0000256" key="1">
    <source>
        <dbReference type="ARBA" id="ARBA00004906"/>
    </source>
</evidence>
<name>A0A811MYF8_9POAL</name>
<dbReference type="InterPro" id="IPR045005">
    <property type="entry name" value="BPM1-6"/>
</dbReference>
<reference evidence="4" key="1">
    <citation type="submission" date="2020-10" db="EMBL/GenBank/DDBJ databases">
        <authorList>
            <person name="Han B."/>
            <person name="Lu T."/>
            <person name="Zhao Q."/>
            <person name="Huang X."/>
            <person name="Zhao Y."/>
        </authorList>
    </citation>
    <scope>NUCLEOTIDE SEQUENCE</scope>
</reference>
<gene>
    <name evidence="4" type="ORF">NCGR_LOCUS8382</name>
</gene>
<feature type="domain" description="MATH" evidence="3">
    <location>
        <begin position="15"/>
        <end position="143"/>
    </location>
</feature>
<evidence type="ECO:0000313" key="4">
    <source>
        <dbReference type="EMBL" id="CAD6212607.1"/>
    </source>
</evidence>
<dbReference type="SUPFAM" id="SSF49599">
    <property type="entry name" value="TRAF domain-like"/>
    <property type="match status" value="1"/>
</dbReference>
<accession>A0A811MYF8</accession>
<dbReference type="SUPFAM" id="SSF54695">
    <property type="entry name" value="POZ domain"/>
    <property type="match status" value="1"/>
</dbReference>
<dbReference type="SMART" id="SM00225">
    <property type="entry name" value="BTB"/>
    <property type="match status" value="1"/>
</dbReference>
<dbReference type="EMBL" id="CAJGYO010000002">
    <property type="protein sequence ID" value="CAD6212607.1"/>
    <property type="molecule type" value="Genomic_DNA"/>
</dbReference>
<dbReference type="Gene3D" id="2.60.210.10">
    <property type="entry name" value="Apoptosis, Tumor Necrosis Factor Receptor Associated Protein 2, Chain A"/>
    <property type="match status" value="1"/>
</dbReference>
<evidence type="ECO:0000313" key="5">
    <source>
        <dbReference type="Proteomes" id="UP000604825"/>
    </source>
</evidence>
<comment type="caution">
    <text evidence="4">The sequence shown here is derived from an EMBL/GenBank/DDBJ whole genome shotgun (WGS) entry which is preliminary data.</text>
</comment>
<dbReference type="InterPro" id="IPR002083">
    <property type="entry name" value="MATH/TRAF_dom"/>
</dbReference>
<keyword evidence="5" id="KW-1185">Reference proteome</keyword>
<dbReference type="Pfam" id="PF24570">
    <property type="entry name" value="BACK_BPM_SPOP"/>
    <property type="match status" value="1"/>
</dbReference>
<dbReference type="Proteomes" id="UP000604825">
    <property type="component" value="Unassembled WGS sequence"/>
</dbReference>
<dbReference type="AlphaFoldDB" id="A0A811MYF8"/>
<dbReference type="OrthoDB" id="664503at2759"/>
<dbReference type="InterPro" id="IPR056423">
    <property type="entry name" value="BACK_BPM_SPOP"/>
</dbReference>
<dbReference type="InterPro" id="IPR008974">
    <property type="entry name" value="TRAF-like"/>
</dbReference>
<dbReference type="PANTHER" id="PTHR26379:SF396">
    <property type="entry name" value="BTB_POZ DOMAIN CONTAINING PROTEIN"/>
    <property type="match status" value="1"/>
</dbReference>
<dbReference type="Gene3D" id="3.30.710.10">
    <property type="entry name" value="Potassium Channel Kv1.1, Chain A"/>
    <property type="match status" value="1"/>
</dbReference>
<dbReference type="Pfam" id="PF22486">
    <property type="entry name" value="MATH_2"/>
    <property type="match status" value="1"/>
</dbReference>
<protein>
    <recommendedName>
        <fullName evidence="3">MATH domain-containing protein</fullName>
    </recommendedName>
</protein>
<evidence type="ECO:0000259" key="3">
    <source>
        <dbReference type="PROSITE" id="PS50144"/>
    </source>
</evidence>
<dbReference type="Gene3D" id="1.25.40.420">
    <property type="match status" value="1"/>
</dbReference>
<evidence type="ECO:0000256" key="2">
    <source>
        <dbReference type="ARBA" id="ARBA00010846"/>
    </source>
</evidence>
<dbReference type="InterPro" id="IPR000210">
    <property type="entry name" value="BTB/POZ_dom"/>
</dbReference>
<proteinExistence type="inferred from homology"/>
<dbReference type="CDD" id="cd00121">
    <property type="entry name" value="MATH"/>
    <property type="match status" value="1"/>
</dbReference>
<comment type="pathway">
    <text evidence="1">Protein modification; protein ubiquitination.</text>
</comment>
<dbReference type="Pfam" id="PF00651">
    <property type="entry name" value="BTB"/>
    <property type="match status" value="1"/>
</dbReference>
<sequence>MASRSAIIGGSGTAAGHHLLDIEGYSHTKETPTGTFIRSNPFRAVDHSWSILYYPNGQDSDSSEYISVFLRLDDEHVTVPVKARATFSLLDRAGKPVLSHTRNTGVHHFSGNNACGYPRFIRRAYLEKSEHLEHDRFTVRCDVLVAKEFRTERKLPASSSPPLVRSPAEVFGRMKEGTDGAVIRVDDIDTQVFKTLLDFVYADMLPDCSKNVTKDKEGAAMAQHLLIAADRYNLERLKLICEDKLCDHIDTDSAATILTLAEQHQCHGLKEACFRFLSTPSTLNAVMEKDDFDHLTRSCPSVLKQLKSNIAARLPGEFGEAR</sequence>
<organism evidence="4 5">
    <name type="scientific">Miscanthus lutarioriparius</name>
    <dbReference type="NCBI Taxonomy" id="422564"/>
    <lineage>
        <taxon>Eukaryota</taxon>
        <taxon>Viridiplantae</taxon>
        <taxon>Streptophyta</taxon>
        <taxon>Embryophyta</taxon>
        <taxon>Tracheophyta</taxon>
        <taxon>Spermatophyta</taxon>
        <taxon>Magnoliopsida</taxon>
        <taxon>Liliopsida</taxon>
        <taxon>Poales</taxon>
        <taxon>Poaceae</taxon>
        <taxon>PACMAD clade</taxon>
        <taxon>Panicoideae</taxon>
        <taxon>Andropogonodae</taxon>
        <taxon>Andropogoneae</taxon>
        <taxon>Saccharinae</taxon>
        <taxon>Miscanthus</taxon>
    </lineage>
</organism>
<dbReference type="PROSITE" id="PS50144">
    <property type="entry name" value="MATH"/>
    <property type="match status" value="1"/>
</dbReference>
<dbReference type="PANTHER" id="PTHR26379">
    <property type="entry name" value="BTB/POZ AND MATH DOMAIN-CONTAINING PROTEIN 1"/>
    <property type="match status" value="1"/>
</dbReference>
<dbReference type="GO" id="GO:0016567">
    <property type="term" value="P:protein ubiquitination"/>
    <property type="evidence" value="ECO:0007669"/>
    <property type="project" value="InterPro"/>
</dbReference>
<dbReference type="InterPro" id="IPR011333">
    <property type="entry name" value="SKP1/BTB/POZ_sf"/>
</dbReference>
<comment type="similarity">
    <text evidence="2">Belongs to the Tdpoz family.</text>
</comment>